<keyword evidence="4" id="KW-1185">Reference proteome</keyword>
<evidence type="ECO:0000256" key="1">
    <source>
        <dbReference type="SAM" id="MobiDB-lite"/>
    </source>
</evidence>
<accession>A0ABR0GYD6</accession>
<feature type="compositionally biased region" description="Basic and acidic residues" evidence="1">
    <location>
        <begin position="111"/>
        <end position="124"/>
    </location>
</feature>
<protein>
    <recommendedName>
        <fullName evidence="2">CCD97-like C-terminal domain-containing protein</fullName>
    </recommendedName>
</protein>
<feature type="compositionally biased region" description="Basic residues" evidence="1">
    <location>
        <begin position="28"/>
        <end position="37"/>
    </location>
</feature>
<dbReference type="InterPro" id="IPR040233">
    <property type="entry name" value="CCD97-like_C"/>
</dbReference>
<dbReference type="EMBL" id="JAFFHA010000001">
    <property type="protein sequence ID" value="KAK4660671.1"/>
    <property type="molecule type" value="Genomic_DNA"/>
</dbReference>
<sequence length="249" mass="28298">MAPILPPSSNPTQNNTQDEMGLEDVHSRPRPRPRPRPQRSPSELTRLRVQNRRREYLSRNPSYFDRPDHELSDPLLHDHLIRRFLTPREREADSKSKGYARVLEGSLLRGEERLAKLSSEKPAGDEMGENGAAAAGVSQAGRGRGPKVEAAGTSFTSFSAELSPPPETKEEGEERWREFLRDRFVRGEDEDFEYDEVDDRDELDELERREREEEWIEGEEPGWADSEGEGEGGGRVGRVLTGETGVQDF</sequence>
<dbReference type="Proteomes" id="UP001323405">
    <property type="component" value="Unassembled WGS sequence"/>
</dbReference>
<evidence type="ECO:0000313" key="4">
    <source>
        <dbReference type="Proteomes" id="UP001323405"/>
    </source>
</evidence>
<dbReference type="InterPro" id="IPR018613">
    <property type="entry name" value="Ccdc97-like"/>
</dbReference>
<proteinExistence type="predicted"/>
<dbReference type="RefSeq" id="XP_062749641.1">
    <property type="nucleotide sequence ID" value="XM_062886546.1"/>
</dbReference>
<evidence type="ECO:0000259" key="2">
    <source>
        <dbReference type="Pfam" id="PF09747"/>
    </source>
</evidence>
<dbReference type="PANTHER" id="PTHR31840">
    <property type="entry name" value="COILED-COIL DOMAIN-CONTAINING PROTEIN 97"/>
    <property type="match status" value="1"/>
</dbReference>
<feature type="compositionally biased region" description="Low complexity" evidence="1">
    <location>
        <begin position="237"/>
        <end position="249"/>
    </location>
</feature>
<comment type="caution">
    <text evidence="3">The sequence shown here is derived from an EMBL/GenBank/DDBJ whole genome shotgun (WGS) entry which is preliminary data.</text>
</comment>
<feature type="region of interest" description="Disordered" evidence="1">
    <location>
        <begin position="111"/>
        <end position="175"/>
    </location>
</feature>
<feature type="compositionally biased region" description="Acidic residues" evidence="1">
    <location>
        <begin position="190"/>
        <end position="205"/>
    </location>
</feature>
<dbReference type="GeneID" id="87906453"/>
<feature type="compositionally biased region" description="Acidic residues" evidence="1">
    <location>
        <begin position="213"/>
        <end position="230"/>
    </location>
</feature>
<feature type="domain" description="CCD97-like C-terminal" evidence="2">
    <location>
        <begin position="51"/>
        <end position="217"/>
    </location>
</feature>
<evidence type="ECO:0000313" key="3">
    <source>
        <dbReference type="EMBL" id="KAK4660671.1"/>
    </source>
</evidence>
<organism evidence="3 4">
    <name type="scientific">Podospora pseudocomata</name>
    <dbReference type="NCBI Taxonomy" id="2093779"/>
    <lineage>
        <taxon>Eukaryota</taxon>
        <taxon>Fungi</taxon>
        <taxon>Dikarya</taxon>
        <taxon>Ascomycota</taxon>
        <taxon>Pezizomycotina</taxon>
        <taxon>Sordariomycetes</taxon>
        <taxon>Sordariomycetidae</taxon>
        <taxon>Sordariales</taxon>
        <taxon>Podosporaceae</taxon>
        <taxon>Podospora</taxon>
    </lineage>
</organism>
<gene>
    <name evidence="3" type="ORF">QC762_121113</name>
</gene>
<dbReference type="PANTHER" id="PTHR31840:SF1">
    <property type="entry name" value="COILED-COIL DOMAIN-CONTAINING PROTEIN 97"/>
    <property type="match status" value="1"/>
</dbReference>
<feature type="region of interest" description="Disordered" evidence="1">
    <location>
        <begin position="190"/>
        <end position="249"/>
    </location>
</feature>
<name>A0ABR0GYD6_9PEZI</name>
<reference evidence="3 4" key="1">
    <citation type="journal article" date="2023" name="bioRxiv">
        <title>High-quality genome assemblies of four members of thePodospora anserinaspecies complex.</title>
        <authorList>
            <person name="Ament-Velasquez S.L."/>
            <person name="Vogan A.A."/>
            <person name="Wallerman O."/>
            <person name="Hartmann F."/>
            <person name="Gautier V."/>
            <person name="Silar P."/>
            <person name="Giraud T."/>
            <person name="Johannesson H."/>
        </authorList>
    </citation>
    <scope>NUCLEOTIDE SEQUENCE [LARGE SCALE GENOMIC DNA]</scope>
    <source>
        <strain evidence="3 4">CBS 415.72m</strain>
    </source>
</reference>
<dbReference type="Pfam" id="PF09747">
    <property type="entry name" value="CCD97-like_C"/>
    <property type="match status" value="1"/>
</dbReference>
<feature type="region of interest" description="Disordered" evidence="1">
    <location>
        <begin position="1"/>
        <end position="72"/>
    </location>
</feature>